<gene>
    <name evidence="2" type="ORF">SAMN04488107_1933</name>
</gene>
<organism evidence="2 3">
    <name type="scientific">Geodermatophilus saharensis</name>
    <dbReference type="NCBI Taxonomy" id="1137994"/>
    <lineage>
        <taxon>Bacteria</taxon>
        <taxon>Bacillati</taxon>
        <taxon>Actinomycetota</taxon>
        <taxon>Actinomycetes</taxon>
        <taxon>Geodermatophilales</taxon>
        <taxon>Geodermatophilaceae</taxon>
        <taxon>Geodermatophilus</taxon>
    </lineage>
</organism>
<name>A0A239D152_9ACTN</name>
<dbReference type="SUPFAM" id="SSF51658">
    <property type="entry name" value="Xylose isomerase-like"/>
    <property type="match status" value="1"/>
</dbReference>
<dbReference type="Gene3D" id="3.20.20.150">
    <property type="entry name" value="Divalent-metal-dependent TIM barrel enzymes"/>
    <property type="match status" value="1"/>
</dbReference>
<dbReference type="GO" id="GO:0016853">
    <property type="term" value="F:isomerase activity"/>
    <property type="evidence" value="ECO:0007669"/>
    <property type="project" value="UniProtKB-KW"/>
</dbReference>
<dbReference type="RefSeq" id="WP_089403666.1">
    <property type="nucleotide sequence ID" value="NZ_FZOH01000003.1"/>
</dbReference>
<evidence type="ECO:0000313" key="3">
    <source>
        <dbReference type="Proteomes" id="UP000198386"/>
    </source>
</evidence>
<dbReference type="Pfam" id="PF01261">
    <property type="entry name" value="AP_endonuc_2"/>
    <property type="match status" value="1"/>
</dbReference>
<dbReference type="PANTHER" id="PTHR12110">
    <property type="entry name" value="HYDROXYPYRUVATE ISOMERASE"/>
    <property type="match status" value="1"/>
</dbReference>
<evidence type="ECO:0000313" key="2">
    <source>
        <dbReference type="EMBL" id="SNS25939.1"/>
    </source>
</evidence>
<dbReference type="InterPro" id="IPR013022">
    <property type="entry name" value="Xyl_isomerase-like_TIM-brl"/>
</dbReference>
<protein>
    <submittedName>
        <fullName evidence="2">Sugar phosphate isomerase/epimerase</fullName>
    </submittedName>
</protein>
<dbReference type="InterPro" id="IPR036237">
    <property type="entry name" value="Xyl_isomerase-like_sf"/>
</dbReference>
<dbReference type="Proteomes" id="UP000198386">
    <property type="component" value="Unassembled WGS sequence"/>
</dbReference>
<keyword evidence="2" id="KW-0413">Isomerase</keyword>
<dbReference type="InterPro" id="IPR050312">
    <property type="entry name" value="IolE/XylAMocC-like"/>
</dbReference>
<dbReference type="OrthoDB" id="9787068at2"/>
<sequence>MSAHPRLSLNQATVKHASLLDALDATREAGIGAIGLWREPVAEVGLEKACALVTDSGLRVSSLCRGGFFTAPPGPARAAALHDNRRAIEETAALAAAGAPGSAPVLVLVAGGLPDGDRDLPGARERARDAIGDLAGDAAAAGVVLAVEPMHPVFAADRGVVSTLGQALDLAEQFPAAAVGVVVDTYHVWWDPDLPAQVARAGRGGRIASYQVADWVTPLGPDVLTSRGLPGEGHVDLPAVSALVERAGFGGDVEVEVFDRALWEDDPRAVAVRTAAAFAVAAGVRVRA</sequence>
<feature type="domain" description="Xylose isomerase-like TIM barrel" evidence="1">
    <location>
        <begin position="23"/>
        <end position="269"/>
    </location>
</feature>
<dbReference type="EMBL" id="FZOH01000003">
    <property type="protein sequence ID" value="SNS25939.1"/>
    <property type="molecule type" value="Genomic_DNA"/>
</dbReference>
<evidence type="ECO:0000259" key="1">
    <source>
        <dbReference type="Pfam" id="PF01261"/>
    </source>
</evidence>
<proteinExistence type="predicted"/>
<reference evidence="3" key="1">
    <citation type="submission" date="2017-06" db="EMBL/GenBank/DDBJ databases">
        <authorList>
            <person name="Varghese N."/>
            <person name="Submissions S."/>
        </authorList>
    </citation>
    <scope>NUCLEOTIDE SEQUENCE [LARGE SCALE GENOMIC DNA]</scope>
    <source>
        <strain evidence="3">DSM 45423</strain>
    </source>
</reference>
<dbReference type="AlphaFoldDB" id="A0A239D152"/>
<dbReference type="PANTHER" id="PTHR12110:SF52">
    <property type="entry name" value="XYLOSE ISOMERASE"/>
    <property type="match status" value="1"/>
</dbReference>
<accession>A0A239D152</accession>
<keyword evidence="3" id="KW-1185">Reference proteome</keyword>